<comment type="caution">
    <text evidence="4">The sequence shown here is derived from an EMBL/GenBank/DDBJ whole genome shotgun (WGS) entry which is preliminary data.</text>
</comment>
<evidence type="ECO:0000256" key="1">
    <source>
        <dbReference type="ARBA" id="ARBA00022729"/>
    </source>
</evidence>
<dbReference type="Proteomes" id="UP000178735">
    <property type="component" value="Unassembled WGS sequence"/>
</dbReference>
<feature type="non-terminal residue" evidence="4">
    <location>
        <position position="214"/>
    </location>
</feature>
<dbReference type="PROSITE" id="PS50983">
    <property type="entry name" value="FE_B12_PBP"/>
    <property type="match status" value="1"/>
</dbReference>
<feature type="signal peptide" evidence="2">
    <location>
        <begin position="1"/>
        <end position="32"/>
    </location>
</feature>
<dbReference type="InterPro" id="IPR054828">
    <property type="entry name" value="Vit_B12_bind_prot"/>
</dbReference>
<dbReference type="InterPro" id="IPR050902">
    <property type="entry name" value="ABC_Transporter_SBP"/>
</dbReference>
<dbReference type="Gene3D" id="3.40.50.1980">
    <property type="entry name" value="Nitrogenase molybdenum iron protein domain"/>
    <property type="match status" value="2"/>
</dbReference>
<dbReference type="Pfam" id="PF01497">
    <property type="entry name" value="Peripla_BP_2"/>
    <property type="match status" value="1"/>
</dbReference>
<evidence type="ECO:0000313" key="5">
    <source>
        <dbReference type="Proteomes" id="UP000178735"/>
    </source>
</evidence>
<organism evidence="4 5">
    <name type="scientific">Candidatus Wallbacteria bacterium GWC2_49_35</name>
    <dbReference type="NCBI Taxonomy" id="1817813"/>
    <lineage>
        <taxon>Bacteria</taxon>
        <taxon>Candidatus Walliibacteriota</taxon>
    </lineage>
</organism>
<proteinExistence type="predicted"/>
<dbReference type="EMBL" id="MGFH01000089">
    <property type="protein sequence ID" value="OGM05920.1"/>
    <property type="molecule type" value="Genomic_DNA"/>
</dbReference>
<feature type="chain" id="PRO_5009533573" description="Fe/B12 periplasmic-binding domain-containing protein" evidence="2">
    <location>
        <begin position="33"/>
        <end position="214"/>
    </location>
</feature>
<dbReference type="STRING" id="1817813.A2008_08005"/>
<protein>
    <recommendedName>
        <fullName evidence="3">Fe/B12 periplasmic-binding domain-containing protein</fullName>
    </recommendedName>
</protein>
<feature type="domain" description="Fe/B12 periplasmic-binding" evidence="3">
    <location>
        <begin position="54"/>
        <end position="214"/>
    </location>
</feature>
<evidence type="ECO:0000259" key="3">
    <source>
        <dbReference type="PROSITE" id="PS50983"/>
    </source>
</evidence>
<reference evidence="4 5" key="1">
    <citation type="journal article" date="2016" name="Nat. Commun.">
        <title>Thousands of microbial genomes shed light on interconnected biogeochemical processes in an aquifer system.</title>
        <authorList>
            <person name="Anantharaman K."/>
            <person name="Brown C.T."/>
            <person name="Hug L.A."/>
            <person name="Sharon I."/>
            <person name="Castelle C.J."/>
            <person name="Probst A.J."/>
            <person name="Thomas B.C."/>
            <person name="Singh A."/>
            <person name="Wilkins M.J."/>
            <person name="Karaoz U."/>
            <person name="Brodie E.L."/>
            <person name="Williams K.H."/>
            <person name="Hubbard S.S."/>
            <person name="Banfield J.F."/>
        </authorList>
    </citation>
    <scope>NUCLEOTIDE SEQUENCE [LARGE SCALE GENOMIC DNA]</scope>
</reference>
<dbReference type="InterPro" id="IPR002491">
    <property type="entry name" value="ABC_transptr_periplasmic_BD"/>
</dbReference>
<gene>
    <name evidence="4" type="ORF">A2008_08005</name>
</gene>
<keyword evidence="1 2" id="KW-0732">Signal</keyword>
<dbReference type="SUPFAM" id="SSF53807">
    <property type="entry name" value="Helical backbone' metal receptor"/>
    <property type="match status" value="1"/>
</dbReference>
<dbReference type="PANTHER" id="PTHR30535:SF34">
    <property type="entry name" value="MOLYBDATE-BINDING PROTEIN MOLA"/>
    <property type="match status" value="1"/>
</dbReference>
<sequence>MKCIGNLKNLGRLLIFLAAVGGLFSSPPGAKAEGEESEQIAAENGISFETSPVKVISTSPAITEILFYIGAGERVKGVTTLCDYPEEAGKIEKIGDLNLNYEKVLEIRPDVVFLMKGLRTKEFEVLDSFGAKPVELDLSSMENIFDSIDRAAKILKAPRNSAELRKRMRNLSSLINKKQKNIMRSVYFEIWGDPPMTIGGSSFINEIIAGAHGM</sequence>
<dbReference type="NCBIfam" id="NF038402">
    <property type="entry name" value="TroA_like"/>
    <property type="match status" value="1"/>
</dbReference>
<evidence type="ECO:0000256" key="2">
    <source>
        <dbReference type="SAM" id="SignalP"/>
    </source>
</evidence>
<dbReference type="PANTHER" id="PTHR30535">
    <property type="entry name" value="VITAMIN B12-BINDING PROTEIN"/>
    <property type="match status" value="1"/>
</dbReference>
<accession>A0A1F7WT51</accession>
<dbReference type="AlphaFoldDB" id="A0A1F7WT51"/>
<evidence type="ECO:0000313" key="4">
    <source>
        <dbReference type="EMBL" id="OGM05920.1"/>
    </source>
</evidence>
<name>A0A1F7WT51_9BACT</name>